<dbReference type="Pfam" id="PF00400">
    <property type="entry name" value="WD40"/>
    <property type="match status" value="2"/>
</dbReference>
<dbReference type="PANTHER" id="PTHR14107">
    <property type="entry name" value="WD REPEAT PROTEIN"/>
    <property type="match status" value="1"/>
</dbReference>
<proteinExistence type="predicted"/>
<dbReference type="InterPro" id="IPR015943">
    <property type="entry name" value="WD40/YVTN_repeat-like_dom_sf"/>
</dbReference>
<comment type="caution">
    <text evidence="5">The sequence shown here is derived from an EMBL/GenBank/DDBJ whole genome shotgun (WGS) entry which is preliminary data.</text>
</comment>
<feature type="region of interest" description="Disordered" evidence="4">
    <location>
        <begin position="684"/>
        <end position="715"/>
    </location>
</feature>
<gene>
    <name evidence="5" type="ORF">KUTeg_013838</name>
</gene>
<reference evidence="5 6" key="1">
    <citation type="submission" date="2022-12" db="EMBL/GenBank/DDBJ databases">
        <title>Chromosome-level genome of Tegillarca granosa.</title>
        <authorList>
            <person name="Kim J."/>
        </authorList>
    </citation>
    <scope>NUCLEOTIDE SEQUENCE [LARGE SCALE GENOMIC DNA]</scope>
    <source>
        <strain evidence="5">Teg-2019</strain>
        <tissue evidence="5">Adductor muscle</tissue>
    </source>
</reference>
<evidence type="ECO:0000313" key="6">
    <source>
        <dbReference type="Proteomes" id="UP001217089"/>
    </source>
</evidence>
<dbReference type="PROSITE" id="PS50082">
    <property type="entry name" value="WD_REPEATS_2"/>
    <property type="match status" value="1"/>
</dbReference>
<accession>A0ABQ9EUV6</accession>
<name>A0ABQ9EUV6_TEGGR</name>
<dbReference type="SUPFAM" id="SSF55486">
    <property type="entry name" value="Metalloproteases ('zincins'), catalytic domain"/>
    <property type="match status" value="1"/>
</dbReference>
<evidence type="ECO:0000256" key="2">
    <source>
        <dbReference type="ARBA" id="ARBA00022737"/>
    </source>
</evidence>
<dbReference type="SMART" id="SM00320">
    <property type="entry name" value="WD40"/>
    <property type="match status" value="4"/>
</dbReference>
<evidence type="ECO:0000313" key="5">
    <source>
        <dbReference type="EMBL" id="KAJ8308964.1"/>
    </source>
</evidence>
<dbReference type="PROSITE" id="PS50294">
    <property type="entry name" value="WD_REPEATS_REGION"/>
    <property type="match status" value="1"/>
</dbReference>
<dbReference type="PANTHER" id="PTHR14107:SF16">
    <property type="entry name" value="AT02583P"/>
    <property type="match status" value="1"/>
</dbReference>
<dbReference type="InterPro" id="IPR001680">
    <property type="entry name" value="WD40_rpt"/>
</dbReference>
<dbReference type="SUPFAM" id="SSF50978">
    <property type="entry name" value="WD40 repeat-like"/>
    <property type="match status" value="1"/>
</dbReference>
<evidence type="ECO:0000256" key="1">
    <source>
        <dbReference type="ARBA" id="ARBA00022574"/>
    </source>
</evidence>
<dbReference type="Gene3D" id="2.130.10.10">
    <property type="entry name" value="YVTN repeat-like/Quinoprotein amine dehydrogenase"/>
    <property type="match status" value="1"/>
</dbReference>
<dbReference type="InterPro" id="IPR036322">
    <property type="entry name" value="WD40_repeat_dom_sf"/>
</dbReference>
<evidence type="ECO:0000256" key="3">
    <source>
        <dbReference type="PROSITE-ProRule" id="PRU00221"/>
    </source>
</evidence>
<dbReference type="InterPro" id="IPR051362">
    <property type="entry name" value="WD_repeat_creC_regulators"/>
</dbReference>
<feature type="compositionally biased region" description="Polar residues" evidence="4">
    <location>
        <begin position="579"/>
        <end position="590"/>
    </location>
</feature>
<dbReference type="EMBL" id="JARBDR010000657">
    <property type="protein sequence ID" value="KAJ8308964.1"/>
    <property type="molecule type" value="Genomic_DNA"/>
</dbReference>
<feature type="region of interest" description="Disordered" evidence="4">
    <location>
        <begin position="571"/>
        <end position="590"/>
    </location>
</feature>
<evidence type="ECO:0000256" key="4">
    <source>
        <dbReference type="SAM" id="MobiDB-lite"/>
    </source>
</evidence>
<keyword evidence="6" id="KW-1185">Reference proteome</keyword>
<evidence type="ECO:0008006" key="7">
    <source>
        <dbReference type="Google" id="ProtNLM"/>
    </source>
</evidence>
<feature type="compositionally biased region" description="Low complexity" evidence="4">
    <location>
        <begin position="701"/>
        <end position="713"/>
    </location>
</feature>
<keyword evidence="2" id="KW-0677">Repeat</keyword>
<keyword evidence="1 3" id="KW-0853">WD repeat</keyword>
<dbReference type="Gene3D" id="3.90.132.10">
    <property type="entry name" value="Leishmanolysin , domain 2"/>
    <property type="match status" value="1"/>
</dbReference>
<dbReference type="Proteomes" id="UP001217089">
    <property type="component" value="Unassembled WGS sequence"/>
</dbReference>
<protein>
    <recommendedName>
        <fullName evidence="7">WD repeat-containing protein 20</fullName>
    </recommendedName>
</protein>
<feature type="compositionally biased region" description="Basic and acidic residues" evidence="4">
    <location>
        <begin position="685"/>
        <end position="694"/>
    </location>
</feature>
<feature type="repeat" description="WD" evidence="3">
    <location>
        <begin position="480"/>
        <end position="521"/>
    </location>
</feature>
<sequence length="793" mass="89721">MIMLMFANHHCCYLGCYLGCKEQDTGLNCSQRSYDSLFKEVSGVQRLATPMVIEKMREHFNCSEEDYGGPIKFQNGKETSHWEEKFMYGSIMTAKLGEMKDGECFQQPQDGNNKDGTEIFTKSSRCFWSNLTRGVRDLGDLEGRCYNHRCLSIQMLQVQLKNSSWFNCPYGEYIKVPEYQGVIKCPDNKDIICPLISTVTTSTPVVTSTTVNGFPLKINIIFKKMVLNADTITKEEFQKQIRQKILNITMVDSDRLKNVMIDRKEGVVMFDLITSGDQEEDKTYQSLYNAVVSELKIKLLQILSSIIQSLHTGLQLVEYYIDLIIATFVKLKKRFFSLWSILSHILYDCFKRLFIQKYMELFIHVHRLIDKTKVTCIKWIPGSPNQYLVSHASGQMYVYNEELPCGPTQPHYQIFKHGTGFAVFTCKTKSTRNPLYRWVIGQGAINEFAFSPNSQFLAVVSQDGYLRVFNYNSMELVGSMKSYFGGLLCVSWSPDGRYIAVGGEDDLVTVWSFQEKRVVCRGQGHSSWVNVVAFDPYTSMVCSEEIEGESHHKVNHNSSCSNSKNDIKYDGIVNGGTQSGSNRNSYESRTSLGSSSITTYRFGSVGQDTMLCLWDLTEDVIKQPYGRSRTSVLIANPCTSLSQCNSLPRSQKSNSVGSDLMDGNAHSVSNSVMNSTTKFATLSIGERKENQEKKEHKRTISLASRSSDKSSISKANHVKPMDDALKLLGTNSCPRLEEVPVLEPLVCKKIATERLTTLVFREECIVTACQEGLVNTWGRPGKMNPTHYSKRQN</sequence>
<organism evidence="5 6">
    <name type="scientific">Tegillarca granosa</name>
    <name type="common">Malaysian cockle</name>
    <name type="synonym">Anadara granosa</name>
    <dbReference type="NCBI Taxonomy" id="220873"/>
    <lineage>
        <taxon>Eukaryota</taxon>
        <taxon>Metazoa</taxon>
        <taxon>Spiralia</taxon>
        <taxon>Lophotrochozoa</taxon>
        <taxon>Mollusca</taxon>
        <taxon>Bivalvia</taxon>
        <taxon>Autobranchia</taxon>
        <taxon>Pteriomorphia</taxon>
        <taxon>Arcoida</taxon>
        <taxon>Arcoidea</taxon>
        <taxon>Arcidae</taxon>
        <taxon>Tegillarca</taxon>
    </lineage>
</organism>